<organism evidence="1 2">
    <name type="scientific">Erythroxylum novogranatense</name>
    <dbReference type="NCBI Taxonomy" id="1862640"/>
    <lineage>
        <taxon>Eukaryota</taxon>
        <taxon>Viridiplantae</taxon>
        <taxon>Streptophyta</taxon>
        <taxon>Embryophyta</taxon>
        <taxon>Tracheophyta</taxon>
        <taxon>Spermatophyta</taxon>
        <taxon>Magnoliopsida</taxon>
        <taxon>eudicotyledons</taxon>
        <taxon>Gunneridae</taxon>
        <taxon>Pentapetalae</taxon>
        <taxon>rosids</taxon>
        <taxon>fabids</taxon>
        <taxon>Malpighiales</taxon>
        <taxon>Erythroxylaceae</taxon>
        <taxon>Erythroxylum</taxon>
    </lineage>
</organism>
<sequence length="58" mass="6659">MGFKFQPSIGRPTLSVSVCRSDQVYEHKHETTGAGEFYNLNGALEFGPEKKTKRQWLR</sequence>
<comment type="caution">
    <text evidence="1">The sequence shown here is derived from an EMBL/GenBank/DDBJ whole genome shotgun (WGS) entry which is preliminary data.</text>
</comment>
<evidence type="ECO:0000313" key="2">
    <source>
        <dbReference type="Proteomes" id="UP001159364"/>
    </source>
</evidence>
<gene>
    <name evidence="1" type="ORF">K2173_028027</name>
</gene>
<evidence type="ECO:0000313" key="1">
    <source>
        <dbReference type="EMBL" id="KAJ8772850.1"/>
    </source>
</evidence>
<name>A0AAV8U3A7_9ROSI</name>
<accession>A0AAV8U3A7</accession>
<dbReference type="Proteomes" id="UP001159364">
    <property type="component" value="Linkage Group LG02"/>
</dbReference>
<keyword evidence="2" id="KW-1185">Reference proteome</keyword>
<proteinExistence type="predicted"/>
<protein>
    <submittedName>
        <fullName evidence="1">Uncharacterized protein</fullName>
    </submittedName>
</protein>
<dbReference type="EMBL" id="JAIWQS010000002">
    <property type="protein sequence ID" value="KAJ8772850.1"/>
    <property type="molecule type" value="Genomic_DNA"/>
</dbReference>
<dbReference type="AlphaFoldDB" id="A0AAV8U3A7"/>
<reference evidence="1 2" key="1">
    <citation type="submission" date="2021-09" db="EMBL/GenBank/DDBJ databases">
        <title>Genomic insights and catalytic innovation underlie evolution of tropane alkaloids biosynthesis.</title>
        <authorList>
            <person name="Wang Y.-J."/>
            <person name="Tian T."/>
            <person name="Huang J.-P."/>
            <person name="Huang S.-X."/>
        </authorList>
    </citation>
    <scope>NUCLEOTIDE SEQUENCE [LARGE SCALE GENOMIC DNA]</scope>
    <source>
        <strain evidence="1">KIB-2018</strain>
        <tissue evidence="1">Leaf</tissue>
    </source>
</reference>